<comment type="caution">
    <text evidence="3">The sequence shown here is derived from an EMBL/GenBank/DDBJ whole genome shotgun (WGS) entry which is preliminary data.</text>
</comment>
<keyword evidence="4" id="KW-1185">Reference proteome</keyword>
<evidence type="ECO:0000313" key="4">
    <source>
        <dbReference type="Proteomes" id="UP000762676"/>
    </source>
</evidence>
<dbReference type="EMBL" id="BMAT01000925">
    <property type="protein sequence ID" value="GFR76134.1"/>
    <property type="molecule type" value="Genomic_DNA"/>
</dbReference>
<accession>A0AAV4FSZ8</accession>
<evidence type="ECO:0000256" key="2">
    <source>
        <dbReference type="SAM" id="Phobius"/>
    </source>
</evidence>
<feature type="transmembrane region" description="Helical" evidence="2">
    <location>
        <begin position="526"/>
        <end position="547"/>
    </location>
</feature>
<keyword evidence="2" id="KW-0472">Membrane</keyword>
<name>A0AAV4FSZ8_9GAST</name>
<evidence type="ECO:0008006" key="5">
    <source>
        <dbReference type="Google" id="ProtNLM"/>
    </source>
</evidence>
<keyword evidence="2" id="KW-0812">Transmembrane</keyword>
<proteinExistence type="predicted"/>
<evidence type="ECO:0000313" key="3">
    <source>
        <dbReference type="EMBL" id="GFR76134.1"/>
    </source>
</evidence>
<keyword evidence="2" id="KW-1133">Transmembrane helix</keyword>
<protein>
    <recommendedName>
        <fullName evidence="5">G-protein coupled receptors family 1 profile domain-containing protein</fullName>
    </recommendedName>
</protein>
<dbReference type="Proteomes" id="UP000762676">
    <property type="component" value="Unassembled WGS sequence"/>
</dbReference>
<sequence>MMASVVFCYFNIALMMRKNRRVLSKVGALPAGHSHPIEASTSTCSQDEQEDLNRHRLKSVQSPVHLNLEAAIGRGQLDRERDLHLGVPLVQENVKHRQQESEEIRSTVAVINVKSSYKDRYPIKLKPCMEDAQSIAAPSQISKGQEDKKSLTVLNTGVPSPTTQQPEQDIVGNCFTLQETSETLNPLWPETVSSPFTDHSGKMHSFKEATCTEVRGDDRVRWVKGKTCEGSGTCPSTDIYENIDTDKAKNESLRFNLSSSMIGSRSQRETELPLILCDITDSTKYKDSESKTPIGSCSGCVKSDRVREIPSFNVSSSTSVSTPNRDCLSLPSTSQCFREFDGGKRNNVDNSSASTASTGIIKMTSSDSDKTSSLECASKPFTIGLRNLDHSIIQLGLTRLKLPDSTKSSRHFPANTTNLGYPEGSATDDNAVDLAGEKRKHFGRRGVRESLKNSPEILQRVGANLNKEDNWKGGDRKTGVNKSTSKCKKKTRGKAKFKGELPGPSTMLQERNQALTNQRQQRNMRITGLLFAVTVVYIFSWVPPYIALVRGLFVGYSLPISSIDLAMLTYGPSV</sequence>
<dbReference type="AlphaFoldDB" id="A0AAV4FSZ8"/>
<gene>
    <name evidence="3" type="ORF">ElyMa_000473500</name>
</gene>
<reference evidence="3 4" key="1">
    <citation type="journal article" date="2021" name="Elife">
        <title>Chloroplast acquisition without the gene transfer in kleptoplastic sea slugs, Plakobranchus ocellatus.</title>
        <authorList>
            <person name="Maeda T."/>
            <person name="Takahashi S."/>
            <person name="Yoshida T."/>
            <person name="Shimamura S."/>
            <person name="Takaki Y."/>
            <person name="Nagai Y."/>
            <person name="Toyoda A."/>
            <person name="Suzuki Y."/>
            <person name="Arimoto A."/>
            <person name="Ishii H."/>
            <person name="Satoh N."/>
            <person name="Nishiyama T."/>
            <person name="Hasebe M."/>
            <person name="Maruyama T."/>
            <person name="Minagawa J."/>
            <person name="Obokata J."/>
            <person name="Shigenobu S."/>
        </authorList>
    </citation>
    <scope>NUCLEOTIDE SEQUENCE [LARGE SCALE GENOMIC DNA]</scope>
</reference>
<feature type="region of interest" description="Disordered" evidence="1">
    <location>
        <begin position="406"/>
        <end position="428"/>
    </location>
</feature>
<organism evidence="3 4">
    <name type="scientific">Elysia marginata</name>
    <dbReference type="NCBI Taxonomy" id="1093978"/>
    <lineage>
        <taxon>Eukaryota</taxon>
        <taxon>Metazoa</taxon>
        <taxon>Spiralia</taxon>
        <taxon>Lophotrochozoa</taxon>
        <taxon>Mollusca</taxon>
        <taxon>Gastropoda</taxon>
        <taxon>Heterobranchia</taxon>
        <taxon>Euthyneura</taxon>
        <taxon>Panpulmonata</taxon>
        <taxon>Sacoglossa</taxon>
        <taxon>Placobranchoidea</taxon>
        <taxon>Plakobranchidae</taxon>
        <taxon>Elysia</taxon>
    </lineage>
</organism>
<evidence type="ECO:0000256" key="1">
    <source>
        <dbReference type="SAM" id="MobiDB-lite"/>
    </source>
</evidence>